<name>A0A1S2NY67_9ACTN</name>
<gene>
    <name evidence="1" type="ORF">BIV24_26535</name>
</gene>
<accession>A0A1S2NY67</accession>
<dbReference type="OrthoDB" id="4333161at2"/>
<reference evidence="1 2" key="1">
    <citation type="submission" date="2016-10" db="EMBL/GenBank/DDBJ databases">
        <title>Genome sequence of Streptomyces sp. MUSC 93.</title>
        <authorList>
            <person name="Lee L.-H."/>
            <person name="Ser H.-L."/>
            <person name="Law J.W.-F."/>
        </authorList>
    </citation>
    <scope>NUCLEOTIDE SEQUENCE [LARGE SCALE GENOMIC DNA]</scope>
    <source>
        <strain evidence="1 2">MUSC 93</strain>
    </source>
</reference>
<proteinExistence type="predicted"/>
<protein>
    <submittedName>
        <fullName evidence="1">Uncharacterized protein</fullName>
    </submittedName>
</protein>
<sequence>MSTVYSGLPVRDVEATQGMNVEPARPAARRTLLDLLGALNDSFIQDGIDDYLDRILGWGAAPLEPQEVEKIVPPLQSCLWRLVTNALQRAQGCPDKALIQRIGAATRLDSKGEVDGFITDAAYVRRLAALISDLLDEVSDDDDGPLPSFGAGMEESSRCLA</sequence>
<evidence type="ECO:0000313" key="1">
    <source>
        <dbReference type="EMBL" id="OIJ86418.1"/>
    </source>
</evidence>
<dbReference type="RefSeq" id="WP_071368987.1">
    <property type="nucleotide sequence ID" value="NZ_MLYP01000076.1"/>
</dbReference>
<organism evidence="1 2">
    <name type="scientific">Streptomyces colonosanans</name>
    <dbReference type="NCBI Taxonomy" id="1428652"/>
    <lineage>
        <taxon>Bacteria</taxon>
        <taxon>Bacillati</taxon>
        <taxon>Actinomycetota</taxon>
        <taxon>Actinomycetes</taxon>
        <taxon>Kitasatosporales</taxon>
        <taxon>Streptomycetaceae</taxon>
        <taxon>Streptomyces</taxon>
    </lineage>
</organism>
<dbReference type="AlphaFoldDB" id="A0A1S2NY67"/>
<keyword evidence="2" id="KW-1185">Reference proteome</keyword>
<dbReference type="EMBL" id="MLYP01000076">
    <property type="protein sequence ID" value="OIJ86418.1"/>
    <property type="molecule type" value="Genomic_DNA"/>
</dbReference>
<dbReference type="Pfam" id="PF19979">
    <property type="entry name" value="DUF6415"/>
    <property type="match status" value="1"/>
</dbReference>
<evidence type="ECO:0000313" key="2">
    <source>
        <dbReference type="Proteomes" id="UP000179935"/>
    </source>
</evidence>
<dbReference type="Proteomes" id="UP000179935">
    <property type="component" value="Unassembled WGS sequence"/>
</dbReference>
<comment type="caution">
    <text evidence="1">The sequence shown here is derived from an EMBL/GenBank/DDBJ whole genome shotgun (WGS) entry which is preliminary data.</text>
</comment>
<dbReference type="InterPro" id="IPR046300">
    <property type="entry name" value="DUF6415"/>
</dbReference>
<dbReference type="STRING" id="1428652.BIV24_26535"/>